<dbReference type="SUPFAM" id="SSF49584">
    <property type="entry name" value="Periplasmic chaperone C-domain"/>
    <property type="match status" value="1"/>
</dbReference>
<dbReference type="InterPro" id="IPR050643">
    <property type="entry name" value="Periplasmic_pilus_chap"/>
</dbReference>
<dbReference type="Gene3D" id="2.60.40.10">
    <property type="entry name" value="Immunoglobulins"/>
    <property type="match status" value="2"/>
</dbReference>
<dbReference type="InterPro" id="IPR013783">
    <property type="entry name" value="Ig-like_fold"/>
</dbReference>
<dbReference type="EMBL" id="CP087880">
    <property type="protein sequence ID" value="UGS41330.1"/>
    <property type="molecule type" value="Genomic_DNA"/>
</dbReference>
<organism evidence="10 11">
    <name type="scientific">Pseudocitrobacter corydidari</name>
    <dbReference type="NCBI Taxonomy" id="2891570"/>
    <lineage>
        <taxon>Bacteria</taxon>
        <taxon>Pseudomonadati</taxon>
        <taxon>Pseudomonadota</taxon>
        <taxon>Gammaproteobacteria</taxon>
        <taxon>Enterobacterales</taxon>
        <taxon>Enterobacteriaceae</taxon>
        <taxon>Pseudocitrobacter</taxon>
    </lineage>
</organism>
<evidence type="ECO:0000256" key="5">
    <source>
        <dbReference type="ARBA" id="ARBA00023186"/>
    </source>
</evidence>
<keyword evidence="5 6" id="KW-0143">Chaperone</keyword>
<dbReference type="PANTHER" id="PTHR30251">
    <property type="entry name" value="PILUS ASSEMBLY CHAPERONE"/>
    <property type="match status" value="1"/>
</dbReference>
<protein>
    <submittedName>
        <fullName evidence="10">Chaperone protein FocC</fullName>
    </submittedName>
</protein>
<reference evidence="10 11" key="1">
    <citation type="journal article" date="2022" name="Int. J. Syst. Evol. Microbiol.">
        <title>Pseudocitrobacter corydidari sp. nov., isolated from the Asian emerald cockroach Corydidarum magnifica.</title>
        <authorList>
            <person name="Guzman J."/>
            <person name="Poehlein A."/>
            <person name="Glaeser S.P."/>
            <person name="Schwengers O."/>
            <person name="Blom J."/>
            <person name="Hollensteiner J."/>
            <person name="Kampfer P."/>
            <person name="Vilcinskas A."/>
        </authorList>
    </citation>
    <scope>NUCLEOTIDE SEQUENCE [LARGE SCALE GENOMIC DNA]</scope>
    <source>
        <strain evidence="10">G163CM</strain>
    </source>
</reference>
<feature type="domain" description="Pili assembly chaperone C-terminal" evidence="9">
    <location>
        <begin position="164"/>
        <end position="219"/>
    </location>
</feature>
<dbReference type="InterPro" id="IPR036316">
    <property type="entry name" value="Pili_assmbl_chap_C_dom_sf"/>
</dbReference>
<evidence type="ECO:0000256" key="3">
    <source>
        <dbReference type="ARBA" id="ARBA00022729"/>
    </source>
</evidence>
<dbReference type="InterPro" id="IPR001829">
    <property type="entry name" value="Pili_assmbl_chaperone_bac"/>
</dbReference>
<feature type="domain" description="Pili assembly chaperone N-terminal" evidence="8">
    <location>
        <begin position="21"/>
        <end position="140"/>
    </location>
</feature>
<comment type="subcellular location">
    <subcellularLocation>
        <location evidence="1 6">Periplasm</location>
    </subcellularLocation>
</comment>
<dbReference type="PRINTS" id="PR00969">
    <property type="entry name" value="CHAPERONPILI"/>
</dbReference>
<evidence type="ECO:0000313" key="10">
    <source>
        <dbReference type="EMBL" id="UGS41330.1"/>
    </source>
</evidence>
<accession>A0ABY3S3K6</accession>
<dbReference type="InterPro" id="IPR018046">
    <property type="entry name" value="Pili_assmbl_chaperone_CS"/>
</dbReference>
<name>A0ABY3S3K6_9ENTR</name>
<evidence type="ECO:0000313" key="11">
    <source>
        <dbReference type="Proteomes" id="UP001199659"/>
    </source>
</evidence>
<comment type="similarity">
    <text evidence="2 6">Belongs to the periplasmic pilus chaperone family.</text>
</comment>
<evidence type="ECO:0000256" key="7">
    <source>
        <dbReference type="SAM" id="SignalP"/>
    </source>
</evidence>
<dbReference type="Pfam" id="PF02753">
    <property type="entry name" value="PapD_C"/>
    <property type="match status" value="1"/>
</dbReference>
<dbReference type="InterPro" id="IPR016147">
    <property type="entry name" value="Pili_assmbl_chaperone_N"/>
</dbReference>
<evidence type="ECO:0000256" key="6">
    <source>
        <dbReference type="RuleBase" id="RU003918"/>
    </source>
</evidence>
<dbReference type="SUPFAM" id="SSF49354">
    <property type="entry name" value="PapD-like"/>
    <property type="match status" value="1"/>
</dbReference>
<dbReference type="Pfam" id="PF00345">
    <property type="entry name" value="PapD_N"/>
    <property type="match status" value="1"/>
</dbReference>
<evidence type="ECO:0000259" key="9">
    <source>
        <dbReference type="Pfam" id="PF02753"/>
    </source>
</evidence>
<proteinExistence type="inferred from homology"/>
<evidence type="ECO:0000256" key="4">
    <source>
        <dbReference type="ARBA" id="ARBA00022764"/>
    </source>
</evidence>
<dbReference type="PANTHER" id="PTHR30251:SF0">
    <property type="entry name" value="FIMBRIAL CHAPERONE PROTEIN ELFD-RELATED"/>
    <property type="match status" value="1"/>
</dbReference>
<evidence type="ECO:0000259" key="8">
    <source>
        <dbReference type="Pfam" id="PF00345"/>
    </source>
</evidence>
<keyword evidence="11" id="KW-1185">Reference proteome</keyword>
<dbReference type="RefSeq" id="WP_231827995.1">
    <property type="nucleotide sequence ID" value="NZ_CP087880.1"/>
</dbReference>
<dbReference type="PROSITE" id="PS00635">
    <property type="entry name" value="PILI_CHAPERONE"/>
    <property type="match status" value="1"/>
</dbReference>
<keyword evidence="3 7" id="KW-0732">Signal</keyword>
<dbReference type="InterPro" id="IPR016148">
    <property type="entry name" value="Pili_assmbl_chaperone_C"/>
</dbReference>
<keyword evidence="4" id="KW-0574">Periplasm</keyword>
<dbReference type="InterPro" id="IPR008962">
    <property type="entry name" value="PapD-like_sf"/>
</dbReference>
<evidence type="ECO:0000256" key="2">
    <source>
        <dbReference type="ARBA" id="ARBA00007399"/>
    </source>
</evidence>
<evidence type="ECO:0000256" key="1">
    <source>
        <dbReference type="ARBA" id="ARBA00004418"/>
    </source>
</evidence>
<feature type="chain" id="PRO_5047508258" evidence="7">
    <location>
        <begin position="21"/>
        <end position="226"/>
    </location>
</feature>
<feature type="signal peptide" evidence="7">
    <location>
        <begin position="1"/>
        <end position="20"/>
    </location>
</feature>
<gene>
    <name evidence="10" type="primary">focC</name>
    <name evidence="10" type="ORF">G163CM_20320</name>
</gene>
<sequence>MKKYIFSVLLASLIALPAYAGFSLGQTRVIYNESDRQSTVRLINSGKDDYYLVQSWINQTENEDSPRANNFIITPPVFKFLPESENTLLIKALNENFPSDRESLFFLNVKAIPATDSSVKNKITFATKSVIKLIYRPKSLNAQDAANAWKKLEITAQPGKVTLRNPTPYVINLGVLMVNGRSEKISYAPPFGEYTVTLKDNARVTSVEYNVISDFGGASELHKVKL</sequence>
<dbReference type="Proteomes" id="UP001199659">
    <property type="component" value="Chromosome"/>
</dbReference>